<dbReference type="PANTHER" id="PTHR35596">
    <property type="entry name" value="DUF2263 DOMAIN-CONTAINING PROTEIN"/>
    <property type="match status" value="1"/>
</dbReference>
<dbReference type="VEuPathDB" id="FungiDB:PADG_03055"/>
<organism evidence="3 4">
    <name type="scientific">Paracoccidioides brasiliensis (strain Pb18)</name>
    <dbReference type="NCBI Taxonomy" id="502780"/>
    <lineage>
        <taxon>Eukaryota</taxon>
        <taxon>Fungi</taxon>
        <taxon>Dikarya</taxon>
        <taxon>Ascomycota</taxon>
        <taxon>Pezizomycotina</taxon>
        <taxon>Eurotiomycetes</taxon>
        <taxon>Eurotiomycetidae</taxon>
        <taxon>Onygenales</taxon>
        <taxon>Ajellomycetaceae</taxon>
        <taxon>Paracoccidioides</taxon>
    </lineage>
</organism>
<dbReference type="STRING" id="502780.C1G7A0"/>
<dbReference type="HOGENOM" id="CLU_1949467_0_0_1"/>
<protein>
    <recommendedName>
        <fullName evidence="2">Microbial-type PARG catalytic domain-containing protein</fullName>
    </recommendedName>
</protein>
<gene>
    <name evidence="3" type="ORF">PADG_03055</name>
</gene>
<dbReference type="EMBL" id="KN275959">
    <property type="protein sequence ID" value="EEH46957.2"/>
    <property type="molecule type" value="Genomic_DNA"/>
</dbReference>
<name>C1G7A0_PARBD</name>
<dbReference type="InterPro" id="IPR019261">
    <property type="entry name" value="PARG_cat_microbial"/>
</dbReference>
<accession>C1G7A0</accession>
<dbReference type="InParanoid" id="C1G7A0"/>
<proteinExistence type="predicted"/>
<dbReference type="GeneID" id="22582427"/>
<dbReference type="PANTHER" id="PTHR35596:SF1">
    <property type="entry name" value="MICROBIAL-TYPE PARG CATALYTIC DOMAIN-CONTAINING PROTEIN"/>
    <property type="match status" value="1"/>
</dbReference>
<dbReference type="Proteomes" id="UP000001628">
    <property type="component" value="Unassembled WGS sequence"/>
</dbReference>
<keyword evidence="4" id="KW-1185">Reference proteome</keyword>
<dbReference type="eggNOG" id="ENOG502R4HJ">
    <property type="taxonomic scope" value="Eukaryota"/>
</dbReference>
<dbReference type="Pfam" id="PF10021">
    <property type="entry name" value="PARG_cat_microb"/>
    <property type="match status" value="1"/>
</dbReference>
<dbReference type="KEGG" id="pbn:PADG_03055"/>
<dbReference type="AlphaFoldDB" id="C1G7A0"/>
<evidence type="ECO:0000256" key="1">
    <source>
        <dbReference type="SAM" id="MobiDB-lite"/>
    </source>
</evidence>
<sequence>MLVTGTERGGAEDKAGDVGEENTTLSRFCPGYTGTKIQVLNVDTFDAGIQELSNNSNPSSTTMTEPTPPAPVAVLNMASDFALGGEWLGGARAQEEALCRRSTLTVSLKQSFYPTPANAVIYSHAVMIF</sequence>
<reference evidence="3 4" key="1">
    <citation type="journal article" date="2011" name="PLoS Genet.">
        <title>Comparative genomic analysis of human fungal pathogens causing paracoccidioidomycosis.</title>
        <authorList>
            <person name="Desjardins C.A."/>
            <person name="Champion M.D."/>
            <person name="Holder J.W."/>
            <person name="Muszewska A."/>
            <person name="Goldberg J."/>
            <person name="Bailao A.M."/>
            <person name="Brigido M.M."/>
            <person name="Ferreira M.E."/>
            <person name="Garcia A.M."/>
            <person name="Grynberg M."/>
            <person name="Gujja S."/>
            <person name="Heiman D.I."/>
            <person name="Henn M.R."/>
            <person name="Kodira C.D."/>
            <person name="Leon-Narvaez H."/>
            <person name="Longo L.V."/>
            <person name="Ma L.J."/>
            <person name="Malavazi I."/>
            <person name="Matsuo A.L."/>
            <person name="Morais F.V."/>
            <person name="Pereira M."/>
            <person name="Rodriguez-Brito S."/>
            <person name="Sakthikumar S."/>
            <person name="Salem-Izacc S.M."/>
            <person name="Sykes S.M."/>
            <person name="Teixeira M.M."/>
            <person name="Vallejo M.C."/>
            <person name="Walter M.E."/>
            <person name="Yandava C."/>
            <person name="Young S."/>
            <person name="Zeng Q."/>
            <person name="Zucker J."/>
            <person name="Felipe M.S."/>
            <person name="Goldman G.H."/>
            <person name="Haas B.J."/>
            <person name="McEwen J.G."/>
            <person name="Nino-Vega G."/>
            <person name="Puccia R."/>
            <person name="San-Blas G."/>
            <person name="Soares C.M."/>
            <person name="Birren B.W."/>
            <person name="Cuomo C.A."/>
        </authorList>
    </citation>
    <scope>NUCLEOTIDE SEQUENCE [LARGE SCALE GENOMIC DNA]</scope>
    <source>
        <strain evidence="3 4">Pb18</strain>
    </source>
</reference>
<evidence type="ECO:0000313" key="3">
    <source>
        <dbReference type="EMBL" id="EEH46957.2"/>
    </source>
</evidence>
<feature type="compositionally biased region" description="Low complexity" evidence="1">
    <location>
        <begin position="53"/>
        <end position="65"/>
    </location>
</feature>
<feature type="domain" description="Microbial-type PARG catalytic" evidence="2">
    <location>
        <begin position="34"/>
        <end position="129"/>
    </location>
</feature>
<evidence type="ECO:0000259" key="2">
    <source>
        <dbReference type="Pfam" id="PF10021"/>
    </source>
</evidence>
<evidence type="ECO:0000313" key="4">
    <source>
        <dbReference type="Proteomes" id="UP000001628"/>
    </source>
</evidence>
<dbReference type="Gene3D" id="3.40.220.10">
    <property type="entry name" value="Leucine Aminopeptidase, subunit E, domain 1"/>
    <property type="match status" value="1"/>
</dbReference>
<feature type="region of interest" description="Disordered" evidence="1">
    <location>
        <begin position="50"/>
        <end position="70"/>
    </location>
</feature>
<dbReference type="InterPro" id="IPR043472">
    <property type="entry name" value="Macro_dom-like"/>
</dbReference>
<dbReference type="RefSeq" id="XP_010758249.1">
    <property type="nucleotide sequence ID" value="XM_010759947.1"/>
</dbReference>